<keyword evidence="1" id="KW-0812">Transmembrane</keyword>
<dbReference type="EMBL" id="JAVRRG010000027">
    <property type="protein sequence ID" value="KAK5095570.1"/>
    <property type="molecule type" value="Genomic_DNA"/>
</dbReference>
<keyword evidence="1" id="KW-0472">Membrane</keyword>
<dbReference type="InterPro" id="IPR039261">
    <property type="entry name" value="FNR_nucleotide-bd"/>
</dbReference>
<comment type="caution">
    <text evidence="2">The sequence shown here is derived from an EMBL/GenBank/DDBJ whole genome shotgun (WGS) entry which is preliminary data.</text>
</comment>
<dbReference type="PANTHER" id="PTHR33927:SF5">
    <property type="entry name" value="ENZYME, PUTATIVE (AFU_ORTHOLOGUE AFUA_8G01222)-RELATED"/>
    <property type="match status" value="1"/>
</dbReference>
<keyword evidence="1" id="KW-1133">Transmembrane helix</keyword>
<feature type="transmembrane region" description="Helical" evidence="1">
    <location>
        <begin position="228"/>
        <end position="245"/>
    </location>
</feature>
<gene>
    <name evidence="2" type="ORF">LTR24_003041</name>
</gene>
<dbReference type="PANTHER" id="PTHR33927">
    <property type="entry name" value="TRANSMEMBRANE PROTEIN"/>
    <property type="match status" value="1"/>
</dbReference>
<dbReference type="SUPFAM" id="SSF52343">
    <property type="entry name" value="Ferredoxin reductase-like, C-terminal NADP-linked domain"/>
    <property type="match status" value="1"/>
</dbReference>
<evidence type="ECO:0000256" key="1">
    <source>
        <dbReference type="SAM" id="Phobius"/>
    </source>
</evidence>
<proteinExistence type="predicted"/>
<reference evidence="2 3" key="1">
    <citation type="submission" date="2023-08" db="EMBL/GenBank/DDBJ databases">
        <title>Black Yeasts Isolated from many extreme environments.</title>
        <authorList>
            <person name="Coleine C."/>
            <person name="Stajich J.E."/>
            <person name="Selbmann L."/>
        </authorList>
    </citation>
    <scope>NUCLEOTIDE SEQUENCE [LARGE SCALE GENOMIC DNA]</scope>
    <source>
        <strain evidence="2 3">CCFEE 5885</strain>
    </source>
</reference>
<feature type="transmembrane region" description="Helical" evidence="1">
    <location>
        <begin position="337"/>
        <end position="359"/>
    </location>
</feature>
<protein>
    <recommendedName>
        <fullName evidence="4">Nonribosomal peptide synthetase 12</fullName>
    </recommendedName>
</protein>
<name>A0ABR0KH61_9EURO</name>
<feature type="transmembrane region" description="Helical" evidence="1">
    <location>
        <begin position="111"/>
        <end position="136"/>
    </location>
</feature>
<feature type="transmembrane region" description="Helical" evidence="1">
    <location>
        <begin position="189"/>
        <end position="208"/>
    </location>
</feature>
<accession>A0ABR0KH61</accession>
<evidence type="ECO:0008006" key="4">
    <source>
        <dbReference type="Google" id="ProtNLM"/>
    </source>
</evidence>
<dbReference type="InterPro" id="IPR052979">
    <property type="entry name" value="Adenylate-forming_domain"/>
</dbReference>
<feature type="transmembrane region" description="Helical" evidence="1">
    <location>
        <begin position="34"/>
        <end position="55"/>
    </location>
</feature>
<organism evidence="2 3">
    <name type="scientific">Lithohypha guttulata</name>
    <dbReference type="NCBI Taxonomy" id="1690604"/>
    <lineage>
        <taxon>Eukaryota</taxon>
        <taxon>Fungi</taxon>
        <taxon>Dikarya</taxon>
        <taxon>Ascomycota</taxon>
        <taxon>Pezizomycotina</taxon>
        <taxon>Eurotiomycetes</taxon>
        <taxon>Chaetothyriomycetidae</taxon>
        <taxon>Chaetothyriales</taxon>
        <taxon>Trichomeriaceae</taxon>
        <taxon>Lithohypha</taxon>
    </lineage>
</organism>
<keyword evidence="3" id="KW-1185">Reference proteome</keyword>
<evidence type="ECO:0000313" key="2">
    <source>
        <dbReference type="EMBL" id="KAK5095570.1"/>
    </source>
</evidence>
<feature type="transmembrane region" description="Helical" evidence="1">
    <location>
        <begin position="148"/>
        <end position="169"/>
    </location>
</feature>
<dbReference type="Proteomes" id="UP001345013">
    <property type="component" value="Unassembled WGS sequence"/>
</dbReference>
<evidence type="ECO:0000313" key="3">
    <source>
        <dbReference type="Proteomes" id="UP001345013"/>
    </source>
</evidence>
<sequence length="451" mass="50990">MSTTNTYQTKLGPTDSVTRNYMARGLKLGLHFTVYHRLSMLVIVPNLFMILYGILERNLFQQPRICLSGVAANVAAAVLIRQDHIINILFWSFGQLPHRTPLWLRKHAAKLYHLGGIHSGAGVAAGIWFLFFNIAAVHRRPRNMPLQAGIIATVALCTLMDILFLQILVFSIPVIRTKFHDLWEQMHRFSGWILPTSFWAFLSLYNIYESRSTSGPSLGELFYFDPAFYLLSITTLSLILPWLRLRRVRPRSERLSKHAVRLHFDYADVSACKTPRFSTSPLSEWHSFASIPNEFTKGYSIIVSRAGDWTSKITDETPSTLWTRGRPARGVLYMARMFRTILCVGTGSGIAPILGLLTLPNLKFRILWSAPDPERTFGSDIMRRVLRADSDAVIWDTNQRGRPNLVAEAKQIYNEGDTEAVFVISNAKVTADVVCGLESQNIPVFGPIFDS</sequence>